<sequence>MQPFSATWLYGSSDPENAAHFETIRQWWESLAGKSVTWRQRLLDRATDPQILDWDAERFDDEFTIQGTEVRGITFYYQKLGSDLERNTTPQSLKLSANGQYLYIYPQSQNDVVIRVGQPEARLETIALTNPTATVKTGGGQCILTLIDRPAGQAVEVTLNAESLLALKKLLP</sequence>
<organism evidence="1 2">
    <name type="scientific">Limnothrix redekei LRLZ20PSL1</name>
    <dbReference type="NCBI Taxonomy" id="3112953"/>
    <lineage>
        <taxon>Bacteria</taxon>
        <taxon>Bacillati</taxon>
        <taxon>Cyanobacteriota</taxon>
        <taxon>Cyanophyceae</taxon>
        <taxon>Pseudanabaenales</taxon>
        <taxon>Pseudanabaenaceae</taxon>
        <taxon>Limnothrix</taxon>
    </lineage>
</organism>
<dbReference type="RefSeq" id="WP_393010731.1">
    <property type="nucleotide sequence ID" value="NZ_JAZAQF010000017.1"/>
</dbReference>
<keyword evidence="2" id="KW-1185">Reference proteome</keyword>
<name>A0ABW7C642_9CYAN</name>
<proteinExistence type="predicted"/>
<protein>
    <submittedName>
        <fullName evidence="1">Uncharacterized protein</fullName>
    </submittedName>
</protein>
<comment type="caution">
    <text evidence="1">The sequence shown here is derived from an EMBL/GenBank/DDBJ whole genome shotgun (WGS) entry which is preliminary data.</text>
</comment>
<evidence type="ECO:0000313" key="2">
    <source>
        <dbReference type="Proteomes" id="UP001604335"/>
    </source>
</evidence>
<reference evidence="2" key="1">
    <citation type="journal article" date="2024" name="Algal Res.">
        <title>Biochemical, toxicological and genomic investigation of a high-biomass producing Limnothrix strain isolated from Italian shallow drinking water reservoir.</title>
        <authorList>
            <person name="Simonazzi M."/>
            <person name="Shishido T.K."/>
            <person name="Delbaje E."/>
            <person name="Wahlsten M."/>
            <person name="Fewer D.P."/>
            <person name="Sivonen K."/>
            <person name="Pezzolesi L."/>
            <person name="Pistocchi R."/>
        </authorList>
    </citation>
    <scope>NUCLEOTIDE SEQUENCE [LARGE SCALE GENOMIC DNA]</scope>
    <source>
        <strain evidence="2">LRLZ20PSL1</strain>
    </source>
</reference>
<dbReference type="Proteomes" id="UP001604335">
    <property type="component" value="Unassembled WGS sequence"/>
</dbReference>
<evidence type="ECO:0000313" key="1">
    <source>
        <dbReference type="EMBL" id="MFG3816671.1"/>
    </source>
</evidence>
<accession>A0ABW7C642</accession>
<dbReference type="EMBL" id="JAZAQF010000017">
    <property type="protein sequence ID" value="MFG3816671.1"/>
    <property type="molecule type" value="Genomic_DNA"/>
</dbReference>
<gene>
    <name evidence="1" type="ORF">VPK24_03400</name>
</gene>